<dbReference type="SUPFAM" id="SSF48056">
    <property type="entry name" value="Di-copper centre-containing domain"/>
    <property type="match status" value="1"/>
</dbReference>
<dbReference type="PROSITE" id="PS00497">
    <property type="entry name" value="TYROSINASE_1"/>
    <property type="match status" value="1"/>
</dbReference>
<dbReference type="InterPro" id="IPR057190">
    <property type="entry name" value="DUF7868"/>
</dbReference>
<organism evidence="5 6">
    <name type="scientific">Frankia umida</name>
    <dbReference type="NCBI Taxonomy" id="573489"/>
    <lineage>
        <taxon>Bacteria</taxon>
        <taxon>Bacillati</taxon>
        <taxon>Actinomycetota</taxon>
        <taxon>Actinomycetes</taxon>
        <taxon>Frankiales</taxon>
        <taxon>Frankiaceae</taxon>
        <taxon>Frankia</taxon>
    </lineage>
</organism>
<evidence type="ECO:0000259" key="3">
    <source>
        <dbReference type="PROSITE" id="PS00497"/>
    </source>
</evidence>
<dbReference type="RefSeq" id="WP_248823941.1">
    <property type="nucleotide sequence ID" value="NZ_JALKFT010000005.1"/>
</dbReference>
<dbReference type="PANTHER" id="PTHR11474:SF76">
    <property type="entry name" value="SHKT DOMAIN-CONTAINING PROTEIN"/>
    <property type="match status" value="1"/>
</dbReference>
<evidence type="ECO:0000256" key="1">
    <source>
        <dbReference type="ARBA" id="ARBA00022723"/>
    </source>
</evidence>
<dbReference type="Pfam" id="PF25271">
    <property type="entry name" value="DUF7868"/>
    <property type="match status" value="1"/>
</dbReference>
<dbReference type="EMBL" id="JALKFT010000005">
    <property type="protein sequence ID" value="MCK9875499.1"/>
    <property type="molecule type" value="Genomic_DNA"/>
</dbReference>
<dbReference type="Gene3D" id="1.10.1280.10">
    <property type="entry name" value="Di-copper center containing domain from catechol oxidase"/>
    <property type="match status" value="1"/>
</dbReference>
<dbReference type="InterPro" id="IPR002227">
    <property type="entry name" value="Tyrosinase_Cu-bd"/>
</dbReference>
<dbReference type="PRINTS" id="PR00092">
    <property type="entry name" value="TYROSINASE"/>
</dbReference>
<dbReference type="PROSITE" id="PS00498">
    <property type="entry name" value="TYROSINASE_2"/>
    <property type="match status" value="1"/>
</dbReference>
<evidence type="ECO:0000259" key="4">
    <source>
        <dbReference type="PROSITE" id="PS00498"/>
    </source>
</evidence>
<dbReference type="Pfam" id="PF00264">
    <property type="entry name" value="Tyrosinase"/>
    <property type="match status" value="2"/>
</dbReference>
<dbReference type="InterPro" id="IPR008922">
    <property type="entry name" value="Di-copper_centre_dom_sf"/>
</dbReference>
<reference evidence="5 6" key="1">
    <citation type="submission" date="2022-04" db="EMBL/GenBank/DDBJ databases">
        <title>Genome diversity in the genus Frankia.</title>
        <authorList>
            <person name="Carlos-Shanley C."/>
            <person name="Hahn D."/>
        </authorList>
    </citation>
    <scope>NUCLEOTIDE SEQUENCE [LARGE SCALE GENOMIC DNA]</scope>
    <source>
        <strain evidence="5 6">Ag45/Mut15</strain>
    </source>
</reference>
<evidence type="ECO:0000256" key="2">
    <source>
        <dbReference type="ARBA" id="ARBA00023008"/>
    </source>
</evidence>
<comment type="caution">
    <text evidence="5">The sequence shown here is derived from an EMBL/GenBank/DDBJ whole genome shotgun (WGS) entry which is preliminary data.</text>
</comment>
<keyword evidence="1" id="KW-0479">Metal-binding</keyword>
<dbReference type="InterPro" id="IPR050316">
    <property type="entry name" value="Tyrosinase/Hemocyanin"/>
</dbReference>
<sequence length="514" mass="55627">MANVRSNVYDLGGTWADPILWYARGVAVMKALPIANPKSWRFLAAIHGFNQQLWTQRGYLSASDQLPSSSVQSQFWAQCQHASWYFLPWHRGYVYAFEDNLRAAVASIGGPTDWTLPYWNYFGAGQNALPPAFASPTWPDGGTNPLYVPARYGPNGDGNVTIPLNQVNLAAMNETLFTGVSSGGSPGFGGIDTGFSHTGSVPGRLENQPHNMVHLLVGGSSGGQSGLMANPDSAGLDPIFWLHHANIDRLWESWNTSSAGHTNPTNSRWIGGPAVSGQRPFVMPLHTGSTWTFTPGQVVSLTTLGYSYATLTPTAAAVPVSTRLERLGFTDQARTEEAQTEEAQAMPENTNVELVGASSGRLPIQGRDVHGHVRLDPRTRRKVISSLTPELSTRDQQPAPDRVFLNVENVRGQSDTAAFNVYVGVPEDEDPADHPELLADGVAPFGLRNASEADSEHAGQGLTFALEITDIVDRLHLQGAFDVDSLPVRIVPVLPITDRDAVSIGRISVFREGR</sequence>
<feature type="domain" description="Tyrosinase copper-binding" evidence="4">
    <location>
        <begin position="237"/>
        <end position="248"/>
    </location>
</feature>
<evidence type="ECO:0000313" key="5">
    <source>
        <dbReference type="EMBL" id="MCK9875499.1"/>
    </source>
</evidence>
<keyword evidence="2" id="KW-0186">Copper</keyword>
<proteinExistence type="predicted"/>
<feature type="domain" description="Tyrosinase copper-binding" evidence="3">
    <location>
        <begin position="81"/>
        <end position="98"/>
    </location>
</feature>
<evidence type="ECO:0000313" key="6">
    <source>
        <dbReference type="Proteomes" id="UP001201873"/>
    </source>
</evidence>
<dbReference type="PANTHER" id="PTHR11474">
    <property type="entry name" value="TYROSINASE FAMILY MEMBER"/>
    <property type="match status" value="1"/>
</dbReference>
<keyword evidence="6" id="KW-1185">Reference proteome</keyword>
<dbReference type="Proteomes" id="UP001201873">
    <property type="component" value="Unassembled WGS sequence"/>
</dbReference>
<name>A0ABT0JVX1_9ACTN</name>
<protein>
    <submittedName>
        <fullName evidence="5">Tyrosinase family protein</fullName>
    </submittedName>
</protein>
<gene>
    <name evidence="5" type="ORF">MXD59_06875</name>
</gene>
<accession>A0ABT0JVX1</accession>